<name>A0AAW8B0I6_9GAMM</name>
<comment type="caution">
    <text evidence="5">The sequence shown here is derived from an EMBL/GenBank/DDBJ whole genome shotgun (WGS) entry which is preliminary data.</text>
</comment>
<dbReference type="Proteomes" id="UP001178354">
    <property type="component" value="Unassembled WGS sequence"/>
</dbReference>
<dbReference type="PROSITE" id="PS51782">
    <property type="entry name" value="LYSM"/>
    <property type="match status" value="1"/>
</dbReference>
<dbReference type="Pfam" id="PF01476">
    <property type="entry name" value="LysM"/>
    <property type="match status" value="1"/>
</dbReference>
<evidence type="ECO:0000313" key="6">
    <source>
        <dbReference type="Proteomes" id="UP001178354"/>
    </source>
</evidence>
<evidence type="ECO:0000256" key="2">
    <source>
        <dbReference type="SAM" id="MobiDB-lite"/>
    </source>
</evidence>
<dbReference type="AlphaFoldDB" id="A0AAW8B0I6"/>
<dbReference type="PROSITE" id="PS51257">
    <property type="entry name" value="PROKAR_LIPOPROTEIN"/>
    <property type="match status" value="1"/>
</dbReference>
<dbReference type="RefSeq" id="WP_305169701.1">
    <property type="nucleotide sequence ID" value="NZ_JAUUUU010000001.1"/>
</dbReference>
<dbReference type="GO" id="GO:0009279">
    <property type="term" value="C:cell outer membrane"/>
    <property type="evidence" value="ECO:0007669"/>
    <property type="project" value="TreeGrafter"/>
</dbReference>
<dbReference type="CDD" id="cd12797">
    <property type="entry name" value="M23_peptidase"/>
    <property type="match status" value="1"/>
</dbReference>
<organism evidence="5 6">
    <name type="scientific">Porticoccus litoralis</name>
    <dbReference type="NCBI Taxonomy" id="434086"/>
    <lineage>
        <taxon>Bacteria</taxon>
        <taxon>Pseudomonadati</taxon>
        <taxon>Pseudomonadota</taxon>
        <taxon>Gammaproteobacteria</taxon>
        <taxon>Cellvibrionales</taxon>
        <taxon>Porticoccaceae</taxon>
        <taxon>Porticoccus</taxon>
    </lineage>
</organism>
<evidence type="ECO:0000256" key="3">
    <source>
        <dbReference type="SAM" id="SignalP"/>
    </source>
</evidence>
<dbReference type="InterPro" id="IPR050570">
    <property type="entry name" value="Cell_wall_metabolism_enzyme"/>
</dbReference>
<reference evidence="5" key="2">
    <citation type="submission" date="2023-08" db="EMBL/GenBank/DDBJ databases">
        <authorList>
            <person name="Luo J."/>
        </authorList>
    </citation>
    <scope>NUCLEOTIDE SEQUENCE</scope>
    <source>
        <strain evidence="5">DSM 25064</strain>
    </source>
</reference>
<feature type="chain" id="PRO_5043342155" evidence="3">
    <location>
        <begin position="24"/>
        <end position="265"/>
    </location>
</feature>
<keyword evidence="3" id="KW-0732">Signal</keyword>
<dbReference type="Gene3D" id="3.10.350.10">
    <property type="entry name" value="LysM domain"/>
    <property type="match status" value="1"/>
</dbReference>
<keyword evidence="6" id="KW-1185">Reference proteome</keyword>
<dbReference type="PANTHER" id="PTHR21666:SF263">
    <property type="entry name" value="MUREIN HYDROLASE ACTIVATOR NLPD"/>
    <property type="match status" value="1"/>
</dbReference>
<accession>A0AAW8B0I6</accession>
<dbReference type="InterPro" id="IPR036779">
    <property type="entry name" value="LysM_dom_sf"/>
</dbReference>
<dbReference type="SMART" id="SM00257">
    <property type="entry name" value="LysM"/>
    <property type="match status" value="1"/>
</dbReference>
<dbReference type="Gene3D" id="2.70.70.10">
    <property type="entry name" value="Glucose Permease (Domain IIA)"/>
    <property type="match status" value="1"/>
</dbReference>
<evidence type="ECO:0000256" key="1">
    <source>
        <dbReference type="ARBA" id="ARBA00038420"/>
    </source>
</evidence>
<dbReference type="InterPro" id="IPR011055">
    <property type="entry name" value="Dup_hybrid_motif"/>
</dbReference>
<feature type="region of interest" description="Disordered" evidence="2">
    <location>
        <begin position="92"/>
        <end position="144"/>
    </location>
</feature>
<proteinExistence type="inferred from homology"/>
<dbReference type="GO" id="GO:0032153">
    <property type="term" value="C:cell division site"/>
    <property type="evidence" value="ECO:0007669"/>
    <property type="project" value="TreeGrafter"/>
</dbReference>
<gene>
    <name evidence="5" type="ORF">Q8A57_00645</name>
</gene>
<dbReference type="CDD" id="cd00118">
    <property type="entry name" value="LysM"/>
    <property type="match status" value="1"/>
</dbReference>
<dbReference type="InterPro" id="IPR016047">
    <property type="entry name" value="M23ase_b-sheet_dom"/>
</dbReference>
<dbReference type="PANTHER" id="PTHR21666">
    <property type="entry name" value="PEPTIDASE-RELATED"/>
    <property type="match status" value="1"/>
</dbReference>
<comment type="similarity">
    <text evidence="1">Belongs to the E.coli NlpD/Haemophilus LppB family.</text>
</comment>
<dbReference type="EMBL" id="JAUUUU010000001">
    <property type="protein sequence ID" value="MDP1519473.1"/>
    <property type="molecule type" value="Genomic_DNA"/>
</dbReference>
<evidence type="ECO:0000259" key="4">
    <source>
        <dbReference type="PROSITE" id="PS51782"/>
    </source>
</evidence>
<reference evidence="5" key="1">
    <citation type="journal article" date="2010" name="Int. J. Syst. Evol. Microbiol.">
        <title>Porticoccus litoralis gen. nov., sp. nov., a gammaproteobacterium isolated from the Yellow Sea.</title>
        <authorList>
            <person name="Oh H.M."/>
            <person name="Kim H."/>
            <person name="Kim K.M."/>
            <person name="Min G.S."/>
            <person name="Cho J.C."/>
        </authorList>
    </citation>
    <scope>NUCLEOTIDE SEQUENCE</scope>
    <source>
        <strain evidence="5">DSM 25064</strain>
    </source>
</reference>
<dbReference type="SUPFAM" id="SSF51261">
    <property type="entry name" value="Duplicated hybrid motif"/>
    <property type="match status" value="1"/>
</dbReference>
<feature type="domain" description="LysM" evidence="4">
    <location>
        <begin position="44"/>
        <end position="88"/>
    </location>
</feature>
<evidence type="ECO:0000313" key="5">
    <source>
        <dbReference type="EMBL" id="MDP1519473.1"/>
    </source>
</evidence>
<sequence length="265" mass="29263">MQKCRKFVLRALALCAGVFLLSACHSPPPAPISQRPPPPSEKIDYHLVSQGETLFAIAWRYEKDVDKLARANGLRPPYTIYRGQRLTLDTTRIPPPRYTSVAPKPAPVSSSKTSTKTKVVEVPPKTPVKVTRPPPKSTASLPSNWNWQWPTEGRVTKTYNSDPLFKGIDIQSLPGQAVMAAAPGIVVYSGEGLRGYGRLVIVKHSEVYLSAYAHCRTLLVQEGQVLKTGQKIAEVGGDPANNKRLYFEIRKDGKPVNPLAYLPKR</sequence>
<dbReference type="InterPro" id="IPR018392">
    <property type="entry name" value="LysM"/>
</dbReference>
<dbReference type="Pfam" id="PF01551">
    <property type="entry name" value="Peptidase_M23"/>
    <property type="match status" value="1"/>
</dbReference>
<protein>
    <submittedName>
        <fullName evidence="5">Peptidoglycan DD-metalloendopeptidase family protein</fullName>
    </submittedName>
</protein>
<dbReference type="GO" id="GO:0004222">
    <property type="term" value="F:metalloendopeptidase activity"/>
    <property type="evidence" value="ECO:0007669"/>
    <property type="project" value="TreeGrafter"/>
</dbReference>
<feature type="compositionally biased region" description="Low complexity" evidence="2">
    <location>
        <begin position="99"/>
        <end position="131"/>
    </location>
</feature>
<feature type="signal peptide" evidence="3">
    <location>
        <begin position="1"/>
        <end position="23"/>
    </location>
</feature>